<keyword evidence="1" id="KW-1133">Transmembrane helix</keyword>
<feature type="transmembrane region" description="Helical" evidence="1">
    <location>
        <begin position="53"/>
        <end position="74"/>
    </location>
</feature>
<keyword evidence="3" id="KW-1185">Reference proteome</keyword>
<dbReference type="PANTHER" id="PTHR46709:SF9">
    <property type="entry name" value="G-PROTEIN COUPLED RECEPTORS FAMILY 1 PROFILE DOMAIN-CONTAINING PROTEIN"/>
    <property type="match status" value="1"/>
</dbReference>
<dbReference type="OrthoDB" id="5785725at2759"/>
<accession>A0A0N4WFR6</accession>
<dbReference type="EMBL" id="UZAF01017097">
    <property type="protein sequence ID" value="VDO37874.1"/>
    <property type="molecule type" value="Genomic_DNA"/>
</dbReference>
<name>A0A0N4WFR6_HAEPC</name>
<dbReference type="Gene3D" id="1.20.1070.10">
    <property type="entry name" value="Rhodopsin 7-helix transmembrane proteins"/>
    <property type="match status" value="1"/>
</dbReference>
<protein>
    <submittedName>
        <fullName evidence="4">G_PROTEIN_RECEP_F1_2 domain-containing protein</fullName>
    </submittedName>
</protein>
<reference evidence="4" key="1">
    <citation type="submission" date="2017-02" db="UniProtKB">
        <authorList>
            <consortium name="WormBaseParasite"/>
        </authorList>
    </citation>
    <scope>IDENTIFICATION</scope>
</reference>
<keyword evidence="1" id="KW-0472">Membrane</keyword>
<evidence type="ECO:0000313" key="3">
    <source>
        <dbReference type="Proteomes" id="UP000268014"/>
    </source>
</evidence>
<dbReference type="AlphaFoldDB" id="A0A0N4WFR6"/>
<evidence type="ECO:0000256" key="1">
    <source>
        <dbReference type="SAM" id="Phobius"/>
    </source>
</evidence>
<evidence type="ECO:0000313" key="2">
    <source>
        <dbReference type="EMBL" id="VDO37874.1"/>
    </source>
</evidence>
<organism evidence="4">
    <name type="scientific">Haemonchus placei</name>
    <name type="common">Barber's pole worm</name>
    <dbReference type="NCBI Taxonomy" id="6290"/>
    <lineage>
        <taxon>Eukaryota</taxon>
        <taxon>Metazoa</taxon>
        <taxon>Ecdysozoa</taxon>
        <taxon>Nematoda</taxon>
        <taxon>Chromadorea</taxon>
        <taxon>Rhabditida</taxon>
        <taxon>Rhabditina</taxon>
        <taxon>Rhabditomorpha</taxon>
        <taxon>Strongyloidea</taxon>
        <taxon>Trichostrongylidae</taxon>
        <taxon>Haemonchus</taxon>
    </lineage>
</organism>
<reference evidence="2 3" key="2">
    <citation type="submission" date="2018-11" db="EMBL/GenBank/DDBJ databases">
        <authorList>
            <consortium name="Pathogen Informatics"/>
        </authorList>
    </citation>
    <scope>NUCLEOTIDE SEQUENCE [LARGE SCALE GENOMIC DNA]</scope>
    <source>
        <strain evidence="2 3">MHpl1</strain>
    </source>
</reference>
<sequence length="133" mass="15354">MSSEDCSRNESYDFARYAVIVYIGTPIALAGVVCNCILLRLFSKCRSRRSPTLYLLVLAIFDLLMDLLYIPFFTVDALAIYHQNEFLYHTWHVYAMLVFGTSRMDSLYHVDWIPSESLIRFAIQFSVPPQGLP</sequence>
<dbReference type="Proteomes" id="UP000268014">
    <property type="component" value="Unassembled WGS sequence"/>
</dbReference>
<feature type="transmembrane region" description="Helical" evidence="1">
    <location>
        <begin position="20"/>
        <end position="41"/>
    </location>
</feature>
<keyword evidence="1" id="KW-0812">Transmembrane</keyword>
<evidence type="ECO:0000313" key="4">
    <source>
        <dbReference type="WBParaSite" id="HPLM_0000958801-mRNA-1"/>
    </source>
</evidence>
<dbReference type="PANTHER" id="PTHR46709">
    <property type="entry name" value="PROTEIN CBG23488-RELATED"/>
    <property type="match status" value="1"/>
</dbReference>
<gene>
    <name evidence="2" type="ORF">HPLM_LOCUS9580</name>
</gene>
<dbReference type="WBParaSite" id="HPLM_0000958801-mRNA-1">
    <property type="protein sequence ID" value="HPLM_0000958801-mRNA-1"/>
    <property type="gene ID" value="HPLM_0000958801"/>
</dbReference>
<dbReference type="SUPFAM" id="SSF81321">
    <property type="entry name" value="Family A G protein-coupled receptor-like"/>
    <property type="match status" value="1"/>
</dbReference>
<proteinExistence type="predicted"/>